<evidence type="ECO:0000313" key="5">
    <source>
        <dbReference type="Proteomes" id="UP000000768"/>
    </source>
</evidence>
<dbReference type="InterPro" id="IPR017904">
    <property type="entry name" value="ADF/Cofilin"/>
</dbReference>
<dbReference type="FunCoup" id="A0A1B6QH80">
    <property type="interactions" value="1878"/>
</dbReference>
<reference evidence="5" key="2">
    <citation type="journal article" date="2018" name="Plant J.">
        <title>The Sorghum bicolor reference genome: improved assembly, gene annotations, a transcriptome atlas, and signatures of genome organization.</title>
        <authorList>
            <person name="McCormick R.F."/>
            <person name="Truong S.K."/>
            <person name="Sreedasyam A."/>
            <person name="Jenkins J."/>
            <person name="Shu S."/>
            <person name="Sims D."/>
            <person name="Kennedy M."/>
            <person name="Amirebrahimi M."/>
            <person name="Weers B.D."/>
            <person name="McKinley B."/>
            <person name="Mattison A."/>
            <person name="Morishige D.T."/>
            <person name="Grimwood J."/>
            <person name="Schmutz J."/>
            <person name="Mullet J.E."/>
        </authorList>
    </citation>
    <scope>NUCLEOTIDE SEQUENCE [LARGE SCALE GENOMIC DNA]</scope>
    <source>
        <strain evidence="5">cv. BTx623</strain>
    </source>
</reference>
<dbReference type="PROSITE" id="PS51263">
    <property type="entry name" value="ADF_H"/>
    <property type="match status" value="1"/>
</dbReference>
<dbReference type="Gramene" id="KXG37257">
    <property type="protein sequence ID" value="KXG37257"/>
    <property type="gene ID" value="SORBI_3001G034900"/>
</dbReference>
<comment type="similarity">
    <text evidence="1">Belongs to the actin-binding proteins ADF family.</text>
</comment>
<dbReference type="Proteomes" id="UP000000768">
    <property type="component" value="Chromosome 1"/>
</dbReference>
<gene>
    <name evidence="4" type="ORF">SORBI_3001G034900</name>
</gene>
<reference evidence="4 5" key="1">
    <citation type="journal article" date="2009" name="Nature">
        <title>The Sorghum bicolor genome and the diversification of grasses.</title>
        <authorList>
            <person name="Paterson A.H."/>
            <person name="Bowers J.E."/>
            <person name="Bruggmann R."/>
            <person name="Dubchak I."/>
            <person name="Grimwood J."/>
            <person name="Gundlach H."/>
            <person name="Haberer G."/>
            <person name="Hellsten U."/>
            <person name="Mitros T."/>
            <person name="Poliakov A."/>
            <person name="Schmutz J."/>
            <person name="Spannagl M."/>
            <person name="Tang H."/>
            <person name="Wang X."/>
            <person name="Wicker T."/>
            <person name="Bharti A.K."/>
            <person name="Chapman J."/>
            <person name="Feltus F.A."/>
            <person name="Gowik U."/>
            <person name="Grigoriev I.V."/>
            <person name="Lyons E."/>
            <person name="Maher C.A."/>
            <person name="Martis M."/>
            <person name="Narechania A."/>
            <person name="Otillar R.P."/>
            <person name="Penning B.W."/>
            <person name="Salamov A.A."/>
            <person name="Wang Y."/>
            <person name="Zhang L."/>
            <person name="Carpita N.C."/>
            <person name="Freeling M."/>
            <person name="Gingle A.R."/>
            <person name="Hash C.T."/>
            <person name="Keller B."/>
            <person name="Klein P."/>
            <person name="Kresovich S."/>
            <person name="McCann M.C."/>
            <person name="Ming R."/>
            <person name="Peterson D.G."/>
            <person name="Mehboob-ur-Rahman"/>
            <person name="Ware D."/>
            <person name="Westhoff P."/>
            <person name="Mayer K.F."/>
            <person name="Messing J."/>
            <person name="Rokhsar D.S."/>
        </authorList>
    </citation>
    <scope>NUCLEOTIDE SEQUENCE [LARGE SCALE GENOMIC DNA]</scope>
    <source>
        <strain evidence="5">cv. BTx623</strain>
    </source>
</reference>
<dbReference type="InParanoid" id="A0A1B6QH80"/>
<dbReference type="InterPro" id="IPR029006">
    <property type="entry name" value="ADF-H/Gelsolin-like_dom_sf"/>
</dbReference>
<organism evidence="4 5">
    <name type="scientific">Sorghum bicolor</name>
    <name type="common">Sorghum</name>
    <name type="synonym">Sorghum vulgare</name>
    <dbReference type="NCBI Taxonomy" id="4558"/>
    <lineage>
        <taxon>Eukaryota</taxon>
        <taxon>Viridiplantae</taxon>
        <taxon>Streptophyta</taxon>
        <taxon>Embryophyta</taxon>
        <taxon>Tracheophyta</taxon>
        <taxon>Spermatophyta</taxon>
        <taxon>Magnoliopsida</taxon>
        <taxon>Liliopsida</taxon>
        <taxon>Poales</taxon>
        <taxon>Poaceae</taxon>
        <taxon>PACMAD clade</taxon>
        <taxon>Panicoideae</taxon>
        <taxon>Andropogonodae</taxon>
        <taxon>Andropogoneae</taxon>
        <taxon>Sorghinae</taxon>
        <taxon>Sorghum</taxon>
    </lineage>
</organism>
<dbReference type="SUPFAM" id="SSF55753">
    <property type="entry name" value="Actin depolymerizing proteins"/>
    <property type="match status" value="1"/>
</dbReference>
<dbReference type="Gene3D" id="3.40.20.10">
    <property type="entry name" value="Severin"/>
    <property type="match status" value="1"/>
</dbReference>
<evidence type="ECO:0000313" key="4">
    <source>
        <dbReference type="EMBL" id="KXG37257.1"/>
    </source>
</evidence>
<proteinExistence type="inferred from homology"/>
<dbReference type="GO" id="GO:0015629">
    <property type="term" value="C:actin cytoskeleton"/>
    <property type="evidence" value="ECO:0000318"/>
    <property type="project" value="GO_Central"/>
</dbReference>
<dbReference type="EMBL" id="CM000760">
    <property type="protein sequence ID" value="KXG37257.1"/>
    <property type="molecule type" value="Genomic_DNA"/>
</dbReference>
<dbReference type="CDD" id="cd11286">
    <property type="entry name" value="ADF_cofilin_like"/>
    <property type="match status" value="1"/>
</dbReference>
<evidence type="ECO:0000256" key="1">
    <source>
        <dbReference type="ARBA" id="ARBA00006844"/>
    </source>
</evidence>
<sequence>MGSHTQPLSTDTATHCYLQSSKPVYCDVELTRMVRALWTLDSQSGLCRSTFSFPQLLHGGCTALQANAASGVAVAEECVARFQELRGGRAHRFVVFKVDDALQRVVVDKVGERGAGFGDLTASLPADDCRYAVYDHDFTVEDATATGEAQAAPRSKIFFVAWSPEAAAVRSKMVYASSCDGFRKELDGVQVDLQATEPSELTLDVLNDHAS</sequence>
<dbReference type="GO" id="GO:0051015">
    <property type="term" value="F:actin filament binding"/>
    <property type="evidence" value="ECO:0000318"/>
    <property type="project" value="GO_Central"/>
</dbReference>
<feature type="domain" description="ADF-H" evidence="3">
    <location>
        <begin position="71"/>
        <end position="211"/>
    </location>
</feature>
<dbReference type="AlphaFoldDB" id="A0A1B6QH80"/>
<dbReference type="PANTHER" id="PTHR11913">
    <property type="entry name" value="COFILIN-RELATED"/>
    <property type="match status" value="1"/>
</dbReference>
<protein>
    <recommendedName>
        <fullName evidence="3">ADF-H domain-containing protein</fullName>
    </recommendedName>
</protein>
<dbReference type="ExpressionAtlas" id="A0A1B6QH80">
    <property type="expression patterns" value="baseline and differential"/>
</dbReference>
<evidence type="ECO:0000256" key="2">
    <source>
        <dbReference type="ARBA" id="ARBA00023203"/>
    </source>
</evidence>
<name>A0A1B6QH80_SORBI</name>
<dbReference type="SMART" id="SM00102">
    <property type="entry name" value="ADF"/>
    <property type="match status" value="1"/>
</dbReference>
<keyword evidence="5" id="KW-1185">Reference proteome</keyword>
<dbReference type="GO" id="GO:0005737">
    <property type="term" value="C:cytoplasm"/>
    <property type="evidence" value="ECO:0000318"/>
    <property type="project" value="GO_Central"/>
</dbReference>
<dbReference type="STRING" id="4558.A0A1B6QH80"/>
<dbReference type="GO" id="GO:0030042">
    <property type="term" value="P:actin filament depolymerization"/>
    <property type="evidence" value="ECO:0000318"/>
    <property type="project" value="GO_Central"/>
</dbReference>
<keyword evidence="2" id="KW-0009">Actin-binding</keyword>
<accession>A0A1B6QH80</accession>
<dbReference type="Pfam" id="PF00241">
    <property type="entry name" value="Cofilin_ADF"/>
    <property type="match status" value="1"/>
</dbReference>
<dbReference type="InterPro" id="IPR002108">
    <property type="entry name" value="ADF-H"/>
</dbReference>
<evidence type="ECO:0000259" key="3">
    <source>
        <dbReference type="PROSITE" id="PS51263"/>
    </source>
</evidence>